<sequence>MTRTAGKCNRTKQNAASSAGVGAETGSEAGEGGVGGITGSLVLTPQQINGLPVYNQLEDGGSSAAGTYSGQFAYFYPHDGSAPSVLLLGEDSYLNVTEQHEQHHHQFV</sequence>
<protein>
    <submittedName>
        <fullName evidence="2">Uncharacterized protein LOC108052577</fullName>
    </submittedName>
</protein>
<reference evidence="2" key="1">
    <citation type="submission" date="2025-08" db="UniProtKB">
        <authorList>
            <consortium name="RefSeq"/>
        </authorList>
    </citation>
    <scope>IDENTIFICATION</scope>
</reference>
<feature type="compositionally biased region" description="Gly residues" evidence="1">
    <location>
        <begin position="29"/>
        <end position="38"/>
    </location>
</feature>
<dbReference type="AlphaFoldDB" id="A0A6P4FS62"/>
<gene>
    <name evidence="2" type="primary">LOC108052577</name>
</gene>
<name>A0A6P4FS62_DRORH</name>
<evidence type="ECO:0000313" key="2">
    <source>
        <dbReference type="RefSeq" id="XP_016990483.1"/>
    </source>
</evidence>
<feature type="region of interest" description="Disordered" evidence="1">
    <location>
        <begin position="1"/>
        <end position="38"/>
    </location>
</feature>
<dbReference type="RefSeq" id="XP_016990483.1">
    <property type="nucleotide sequence ID" value="XM_017134994.1"/>
</dbReference>
<feature type="compositionally biased region" description="Low complexity" evidence="1">
    <location>
        <begin position="15"/>
        <end position="28"/>
    </location>
</feature>
<organism evidence="2">
    <name type="scientific">Drosophila rhopaloa</name>
    <name type="common">Fruit fly</name>
    <dbReference type="NCBI Taxonomy" id="1041015"/>
    <lineage>
        <taxon>Eukaryota</taxon>
        <taxon>Metazoa</taxon>
        <taxon>Ecdysozoa</taxon>
        <taxon>Arthropoda</taxon>
        <taxon>Hexapoda</taxon>
        <taxon>Insecta</taxon>
        <taxon>Pterygota</taxon>
        <taxon>Neoptera</taxon>
        <taxon>Endopterygota</taxon>
        <taxon>Diptera</taxon>
        <taxon>Brachycera</taxon>
        <taxon>Muscomorpha</taxon>
        <taxon>Ephydroidea</taxon>
        <taxon>Drosophilidae</taxon>
        <taxon>Drosophila</taxon>
        <taxon>Sophophora</taxon>
    </lineage>
</organism>
<evidence type="ECO:0000256" key="1">
    <source>
        <dbReference type="SAM" id="MobiDB-lite"/>
    </source>
</evidence>
<accession>A0A6P4FS62</accession>
<proteinExistence type="predicted"/>